<dbReference type="InterPro" id="IPR013325">
    <property type="entry name" value="RNA_pol_sigma_r2"/>
</dbReference>
<dbReference type="PANTHER" id="PTHR43133">
    <property type="entry name" value="RNA POLYMERASE ECF-TYPE SIGMA FACTO"/>
    <property type="match status" value="1"/>
</dbReference>
<dbReference type="InterPro" id="IPR036388">
    <property type="entry name" value="WH-like_DNA-bd_sf"/>
</dbReference>
<reference evidence="7 8" key="1">
    <citation type="journal article" date="2014" name="Int. J. Syst. Evol. Microbiol.">
        <title>Solimonas terrae sp. nov., isolated from soil.</title>
        <authorList>
            <person name="Kim S.J."/>
            <person name="Moon J.Y."/>
            <person name="Weon H.Y."/>
            <person name="Ahn J.H."/>
            <person name="Chen W.M."/>
            <person name="Kwon S.W."/>
        </authorList>
    </citation>
    <scope>NUCLEOTIDE SEQUENCE [LARGE SCALE GENOMIC DNA]</scope>
    <source>
        <strain evidence="7 8">KIS83-12</strain>
    </source>
</reference>
<dbReference type="AlphaFoldDB" id="A0A6M2BXB4"/>
<evidence type="ECO:0000313" key="7">
    <source>
        <dbReference type="EMBL" id="NGY06559.1"/>
    </source>
</evidence>
<accession>A0A6M2BXB4</accession>
<proteinExistence type="inferred from homology"/>
<evidence type="ECO:0000313" key="8">
    <source>
        <dbReference type="Proteomes" id="UP000472676"/>
    </source>
</evidence>
<sequence length="185" mass="20894">MTDAALLVRLLADTAGGDQRAFRELYQATSSHLFGVLVRILERRDWAEEALQDCYLRVWQKADQYAAEKGAPLTWMQTIARYRALDLLRMKRPEVSIPDEDEAPPMTFADGDALNPEVRATEQEGIGRLSNCLDELAPEPRKSVLLAYYEGYTHPELAVVMKAPLGTVKSWVRRGLSQLRECLDA</sequence>
<evidence type="ECO:0000256" key="3">
    <source>
        <dbReference type="ARBA" id="ARBA00023082"/>
    </source>
</evidence>
<gene>
    <name evidence="7" type="ORF">G7Y85_17425</name>
</gene>
<dbReference type="Pfam" id="PF08281">
    <property type="entry name" value="Sigma70_r4_2"/>
    <property type="match status" value="1"/>
</dbReference>
<name>A0A6M2BXB4_9GAMM</name>
<dbReference type="SUPFAM" id="SSF88946">
    <property type="entry name" value="Sigma2 domain of RNA polymerase sigma factors"/>
    <property type="match status" value="1"/>
</dbReference>
<dbReference type="Gene3D" id="1.10.10.10">
    <property type="entry name" value="Winged helix-like DNA-binding domain superfamily/Winged helix DNA-binding domain"/>
    <property type="match status" value="1"/>
</dbReference>
<comment type="similarity">
    <text evidence="1">Belongs to the sigma-70 factor family. ECF subfamily.</text>
</comment>
<dbReference type="GO" id="GO:0006352">
    <property type="term" value="P:DNA-templated transcription initiation"/>
    <property type="evidence" value="ECO:0007669"/>
    <property type="project" value="InterPro"/>
</dbReference>
<evidence type="ECO:0000259" key="5">
    <source>
        <dbReference type="Pfam" id="PF04542"/>
    </source>
</evidence>
<dbReference type="PANTHER" id="PTHR43133:SF62">
    <property type="entry name" value="RNA POLYMERASE SIGMA FACTOR SIGZ"/>
    <property type="match status" value="1"/>
</dbReference>
<keyword evidence="2" id="KW-0805">Transcription regulation</keyword>
<evidence type="ECO:0000256" key="4">
    <source>
        <dbReference type="ARBA" id="ARBA00023163"/>
    </source>
</evidence>
<dbReference type="EMBL" id="JAAMOW010000009">
    <property type="protein sequence ID" value="NGY06559.1"/>
    <property type="molecule type" value="Genomic_DNA"/>
</dbReference>
<evidence type="ECO:0000259" key="6">
    <source>
        <dbReference type="Pfam" id="PF08281"/>
    </source>
</evidence>
<keyword evidence="3" id="KW-0731">Sigma factor</keyword>
<feature type="domain" description="RNA polymerase sigma factor 70 region 4 type 2" evidence="6">
    <location>
        <begin position="128"/>
        <end position="179"/>
    </location>
</feature>
<evidence type="ECO:0000256" key="1">
    <source>
        <dbReference type="ARBA" id="ARBA00010641"/>
    </source>
</evidence>
<keyword evidence="4" id="KW-0804">Transcription</keyword>
<dbReference type="Gene3D" id="1.10.1740.10">
    <property type="match status" value="1"/>
</dbReference>
<evidence type="ECO:0000256" key="2">
    <source>
        <dbReference type="ARBA" id="ARBA00023015"/>
    </source>
</evidence>
<keyword evidence="8" id="KW-1185">Reference proteome</keyword>
<dbReference type="InterPro" id="IPR013249">
    <property type="entry name" value="RNA_pol_sigma70_r4_t2"/>
</dbReference>
<dbReference type="GO" id="GO:0016987">
    <property type="term" value="F:sigma factor activity"/>
    <property type="evidence" value="ECO:0007669"/>
    <property type="project" value="UniProtKB-KW"/>
</dbReference>
<dbReference type="CDD" id="cd06171">
    <property type="entry name" value="Sigma70_r4"/>
    <property type="match status" value="1"/>
</dbReference>
<dbReference type="Proteomes" id="UP000472676">
    <property type="component" value="Unassembled WGS sequence"/>
</dbReference>
<dbReference type="NCBIfam" id="TIGR02937">
    <property type="entry name" value="sigma70-ECF"/>
    <property type="match status" value="1"/>
</dbReference>
<dbReference type="InterPro" id="IPR039425">
    <property type="entry name" value="RNA_pol_sigma-70-like"/>
</dbReference>
<dbReference type="RefSeq" id="WP_166260328.1">
    <property type="nucleotide sequence ID" value="NZ_JAAMOW010000009.1"/>
</dbReference>
<dbReference type="Pfam" id="PF04542">
    <property type="entry name" value="Sigma70_r2"/>
    <property type="match status" value="1"/>
</dbReference>
<dbReference type="GO" id="GO:0003677">
    <property type="term" value="F:DNA binding"/>
    <property type="evidence" value="ECO:0007669"/>
    <property type="project" value="InterPro"/>
</dbReference>
<dbReference type="SUPFAM" id="SSF88659">
    <property type="entry name" value="Sigma3 and sigma4 domains of RNA polymerase sigma factors"/>
    <property type="match status" value="1"/>
</dbReference>
<feature type="domain" description="RNA polymerase sigma-70 region 2" evidence="5">
    <location>
        <begin position="25"/>
        <end position="92"/>
    </location>
</feature>
<protein>
    <submittedName>
        <fullName evidence="7">Sigma-70 family RNA polymerase sigma factor</fullName>
    </submittedName>
</protein>
<dbReference type="InterPro" id="IPR013324">
    <property type="entry name" value="RNA_pol_sigma_r3/r4-like"/>
</dbReference>
<dbReference type="InterPro" id="IPR014284">
    <property type="entry name" value="RNA_pol_sigma-70_dom"/>
</dbReference>
<dbReference type="InterPro" id="IPR007627">
    <property type="entry name" value="RNA_pol_sigma70_r2"/>
</dbReference>
<comment type="caution">
    <text evidence="7">The sequence shown here is derived from an EMBL/GenBank/DDBJ whole genome shotgun (WGS) entry which is preliminary data.</text>
</comment>
<organism evidence="7 8">
    <name type="scientific">Solimonas terrae</name>
    <dbReference type="NCBI Taxonomy" id="1396819"/>
    <lineage>
        <taxon>Bacteria</taxon>
        <taxon>Pseudomonadati</taxon>
        <taxon>Pseudomonadota</taxon>
        <taxon>Gammaproteobacteria</taxon>
        <taxon>Nevskiales</taxon>
        <taxon>Nevskiaceae</taxon>
        <taxon>Solimonas</taxon>
    </lineage>
</organism>